<dbReference type="Gene3D" id="2.40.160.10">
    <property type="entry name" value="Porin"/>
    <property type="match status" value="1"/>
</dbReference>
<dbReference type="RefSeq" id="WP_099623258.1">
    <property type="nucleotide sequence ID" value="NZ_CP024201.1"/>
</dbReference>
<dbReference type="Pfam" id="PF09694">
    <property type="entry name" value="Gcw_chp"/>
    <property type="match status" value="1"/>
</dbReference>
<dbReference type="AlphaFoldDB" id="A0A2D2B174"/>
<dbReference type="OrthoDB" id="9793561at2"/>
<evidence type="ECO:0000313" key="2">
    <source>
        <dbReference type="EMBL" id="ATQ44010.1"/>
    </source>
</evidence>
<evidence type="ECO:0000256" key="1">
    <source>
        <dbReference type="SAM" id="SignalP"/>
    </source>
</evidence>
<gene>
    <name evidence="2" type="ORF">CSW64_17255</name>
</gene>
<name>A0A2D2B174_9CAUL</name>
<evidence type="ECO:0000313" key="3">
    <source>
        <dbReference type="Proteomes" id="UP000228945"/>
    </source>
</evidence>
<keyword evidence="1" id="KW-0732">Signal</keyword>
<sequence>MNIKLALIAAVAAFGFGGAATAREADGVKLSGDIGVVSDYRYRGLSLSGEDPALQGSLKLELPQGFYAGVWGSNIEDTGGADVEIDLSAGLAASAGGFDFDVGVIYYAYPGGEDLNYWEIPLSASRTWDAFTGTVGLAYAPEQDNLGNQDNTYFSVSAEYAPESWPVSLDGWIGHEDGAFADGKTDWALGVTKAFGPVALSLHYVDSDVESGAAVVGLKAGF</sequence>
<dbReference type="InterPro" id="IPR010239">
    <property type="entry name" value="CHP02001"/>
</dbReference>
<evidence type="ECO:0008006" key="4">
    <source>
        <dbReference type="Google" id="ProtNLM"/>
    </source>
</evidence>
<reference evidence="2 3" key="1">
    <citation type="submission" date="2017-10" db="EMBL/GenBank/DDBJ databases">
        <title>Genome sequence of Caulobacter mirabilis FWC38.</title>
        <authorList>
            <person name="Fiebig A."/>
            <person name="Crosson S."/>
        </authorList>
    </citation>
    <scope>NUCLEOTIDE SEQUENCE [LARGE SCALE GENOMIC DNA]</scope>
    <source>
        <strain evidence="2 3">FWC 38</strain>
    </source>
</reference>
<dbReference type="Proteomes" id="UP000228945">
    <property type="component" value="Chromosome"/>
</dbReference>
<dbReference type="KEGG" id="cmb:CSW64_17255"/>
<organism evidence="2 3">
    <name type="scientific">Caulobacter mirabilis</name>
    <dbReference type="NCBI Taxonomy" id="69666"/>
    <lineage>
        <taxon>Bacteria</taxon>
        <taxon>Pseudomonadati</taxon>
        <taxon>Pseudomonadota</taxon>
        <taxon>Alphaproteobacteria</taxon>
        <taxon>Caulobacterales</taxon>
        <taxon>Caulobacteraceae</taxon>
        <taxon>Caulobacter</taxon>
    </lineage>
</organism>
<feature type="signal peptide" evidence="1">
    <location>
        <begin position="1"/>
        <end position="22"/>
    </location>
</feature>
<keyword evidence="3" id="KW-1185">Reference proteome</keyword>
<protein>
    <recommendedName>
        <fullName evidence="4">Porin</fullName>
    </recommendedName>
</protein>
<feature type="chain" id="PRO_5013897881" description="Porin" evidence="1">
    <location>
        <begin position="23"/>
        <end position="222"/>
    </location>
</feature>
<proteinExistence type="predicted"/>
<dbReference type="InterPro" id="IPR023614">
    <property type="entry name" value="Porin_dom_sf"/>
</dbReference>
<dbReference type="EMBL" id="CP024201">
    <property type="protein sequence ID" value="ATQ44010.1"/>
    <property type="molecule type" value="Genomic_DNA"/>
</dbReference>
<dbReference type="NCBIfam" id="TIGR02001">
    <property type="entry name" value="gcw_chp"/>
    <property type="match status" value="1"/>
</dbReference>
<accession>A0A2D2B174</accession>